<reference evidence="6" key="1">
    <citation type="submission" date="2020-09" db="EMBL/GenBank/DDBJ databases">
        <authorList>
            <person name="Kikuchi T."/>
        </authorList>
    </citation>
    <scope>NUCLEOTIDE SEQUENCE</scope>
    <source>
        <strain evidence="6">SH1</strain>
    </source>
</reference>
<dbReference type="AlphaFoldDB" id="A0A811L7V1"/>
<evidence type="ECO:0000256" key="1">
    <source>
        <dbReference type="ARBA" id="ARBA00004613"/>
    </source>
</evidence>
<keyword evidence="7" id="KW-1185">Reference proteome</keyword>
<keyword evidence="4 5" id="KW-0732">Signal</keyword>
<accession>A0A811L7V1</accession>
<dbReference type="OrthoDB" id="5822973at2759"/>
<dbReference type="InterPro" id="IPR038479">
    <property type="entry name" value="Transthyretin-like_sf"/>
</dbReference>
<proteinExistence type="inferred from homology"/>
<evidence type="ECO:0000256" key="3">
    <source>
        <dbReference type="ARBA" id="ARBA00022525"/>
    </source>
</evidence>
<dbReference type="Pfam" id="PF01060">
    <property type="entry name" value="TTR-52"/>
    <property type="match status" value="1"/>
</dbReference>
<dbReference type="PANTHER" id="PTHR21700:SF118">
    <property type="entry name" value="TRANSTHYRETIN-LIKE FAMILY PROTEIN"/>
    <property type="match status" value="1"/>
</dbReference>
<dbReference type="GO" id="GO:0009986">
    <property type="term" value="C:cell surface"/>
    <property type="evidence" value="ECO:0007669"/>
    <property type="project" value="InterPro"/>
</dbReference>
<gene>
    <name evidence="6" type="ORF">BOKJ2_LOCUS10376</name>
</gene>
<name>A0A811L7V1_9BILA</name>
<comment type="similarity">
    <text evidence="2">Belongs to the nematode transthyretin-like family.</text>
</comment>
<evidence type="ECO:0000256" key="4">
    <source>
        <dbReference type="ARBA" id="ARBA00022729"/>
    </source>
</evidence>
<dbReference type="Proteomes" id="UP000614601">
    <property type="component" value="Unassembled WGS sequence"/>
</dbReference>
<dbReference type="GO" id="GO:0005576">
    <property type="term" value="C:extracellular region"/>
    <property type="evidence" value="ECO:0007669"/>
    <property type="project" value="UniProtKB-SubCell"/>
</dbReference>
<feature type="chain" id="PRO_5036221287" description="Transthyretin-like family protein" evidence="5">
    <location>
        <begin position="20"/>
        <end position="167"/>
    </location>
</feature>
<feature type="signal peptide" evidence="5">
    <location>
        <begin position="1"/>
        <end position="19"/>
    </location>
</feature>
<evidence type="ECO:0000313" key="6">
    <source>
        <dbReference type="EMBL" id="CAD5223606.1"/>
    </source>
</evidence>
<dbReference type="Proteomes" id="UP000783686">
    <property type="component" value="Unassembled WGS sequence"/>
</dbReference>
<keyword evidence="3" id="KW-0964">Secreted</keyword>
<dbReference type="Gene3D" id="2.60.40.3330">
    <property type="match status" value="1"/>
</dbReference>
<evidence type="ECO:0008006" key="8">
    <source>
        <dbReference type="Google" id="ProtNLM"/>
    </source>
</evidence>
<comment type="subcellular location">
    <subcellularLocation>
        <location evidence="1">Secreted</location>
    </subcellularLocation>
</comment>
<protein>
    <recommendedName>
        <fullName evidence="8">Transthyretin-like family protein</fullName>
    </recommendedName>
</protein>
<dbReference type="PANTHER" id="PTHR21700">
    <property type="entry name" value="TRANSTHYRETIN-LIKE FAMILY PROTEIN-RELATED"/>
    <property type="match status" value="1"/>
</dbReference>
<evidence type="ECO:0000256" key="5">
    <source>
        <dbReference type="SAM" id="SignalP"/>
    </source>
</evidence>
<dbReference type="InterPro" id="IPR001534">
    <property type="entry name" value="Transthyretin-like"/>
</dbReference>
<evidence type="ECO:0000313" key="7">
    <source>
        <dbReference type="Proteomes" id="UP000614601"/>
    </source>
</evidence>
<evidence type="ECO:0000256" key="2">
    <source>
        <dbReference type="ARBA" id="ARBA00010112"/>
    </source>
</evidence>
<sequence>MRHFTLIALFTFNIVQILAREQNVIANGRLMCGSSPAVNVRVSLYDIDTAPDPDDLLDEMFTDIEGEFVVRGSTAEDTDIEPILKVTHDCEDDNKNHQGRRIVTFAIPYSYVTLRGMPHKRFELGTINLETKFHNEERQVPSAKIRRHHYYPRRLNYDNDFDIFDSF</sequence>
<organism evidence="6 7">
    <name type="scientific">Bursaphelenchus okinawaensis</name>
    <dbReference type="NCBI Taxonomy" id="465554"/>
    <lineage>
        <taxon>Eukaryota</taxon>
        <taxon>Metazoa</taxon>
        <taxon>Ecdysozoa</taxon>
        <taxon>Nematoda</taxon>
        <taxon>Chromadorea</taxon>
        <taxon>Rhabditida</taxon>
        <taxon>Tylenchina</taxon>
        <taxon>Tylenchomorpha</taxon>
        <taxon>Aphelenchoidea</taxon>
        <taxon>Aphelenchoididae</taxon>
        <taxon>Bursaphelenchus</taxon>
    </lineage>
</organism>
<comment type="caution">
    <text evidence="6">The sequence shown here is derived from an EMBL/GenBank/DDBJ whole genome shotgun (WGS) entry which is preliminary data.</text>
</comment>
<dbReference type="EMBL" id="CAJFCW020000005">
    <property type="protein sequence ID" value="CAG9118301.1"/>
    <property type="molecule type" value="Genomic_DNA"/>
</dbReference>
<dbReference type="EMBL" id="CAJFDH010000005">
    <property type="protein sequence ID" value="CAD5223606.1"/>
    <property type="molecule type" value="Genomic_DNA"/>
</dbReference>